<dbReference type="EMBL" id="CADCXU010021890">
    <property type="protein sequence ID" value="CAB0009635.1"/>
    <property type="molecule type" value="Genomic_DNA"/>
</dbReference>
<evidence type="ECO:0000313" key="4">
    <source>
        <dbReference type="Proteomes" id="UP000479000"/>
    </source>
</evidence>
<dbReference type="AlphaFoldDB" id="A0A6H5H2M2"/>
<feature type="chain" id="PRO_5026124225" evidence="2">
    <location>
        <begin position="22"/>
        <end position="151"/>
    </location>
</feature>
<organism evidence="3 4">
    <name type="scientific">Nesidiocoris tenuis</name>
    <dbReference type="NCBI Taxonomy" id="355587"/>
    <lineage>
        <taxon>Eukaryota</taxon>
        <taxon>Metazoa</taxon>
        <taxon>Ecdysozoa</taxon>
        <taxon>Arthropoda</taxon>
        <taxon>Hexapoda</taxon>
        <taxon>Insecta</taxon>
        <taxon>Pterygota</taxon>
        <taxon>Neoptera</taxon>
        <taxon>Paraneoptera</taxon>
        <taxon>Hemiptera</taxon>
        <taxon>Heteroptera</taxon>
        <taxon>Panheteroptera</taxon>
        <taxon>Cimicomorpha</taxon>
        <taxon>Miridae</taxon>
        <taxon>Dicyphina</taxon>
        <taxon>Nesidiocoris</taxon>
    </lineage>
</organism>
<feature type="non-terminal residue" evidence="3">
    <location>
        <position position="151"/>
    </location>
</feature>
<accession>A0A6H5H2M2</accession>
<feature type="compositionally biased region" description="Low complexity" evidence="1">
    <location>
        <begin position="124"/>
        <end position="139"/>
    </location>
</feature>
<gene>
    <name evidence="3" type="ORF">NTEN_LOCUS14765</name>
</gene>
<dbReference type="Proteomes" id="UP000479000">
    <property type="component" value="Unassembled WGS sequence"/>
</dbReference>
<reference evidence="3 4" key="1">
    <citation type="submission" date="2020-02" db="EMBL/GenBank/DDBJ databases">
        <authorList>
            <person name="Ferguson B K."/>
        </authorList>
    </citation>
    <scope>NUCLEOTIDE SEQUENCE [LARGE SCALE GENOMIC DNA]</scope>
</reference>
<sequence length="151" mass="15973">MFRLWEYLAVVSLLLVGSTFAGEEPLPVEADQGHKLTTLCVQVREPPGKICGPVVGGEDKARAASGPQVMSSADSSLMMEQMVRSMRPQMRSMPPPPGAVITDYIQGVPVYSMNPAARSAAQQQMAAQKAAQAPNFRAAGDPCPDHPPAAA</sequence>
<keyword evidence="4" id="KW-1185">Reference proteome</keyword>
<evidence type="ECO:0000313" key="3">
    <source>
        <dbReference type="EMBL" id="CAB0009635.1"/>
    </source>
</evidence>
<feature type="region of interest" description="Disordered" evidence="1">
    <location>
        <begin position="124"/>
        <end position="151"/>
    </location>
</feature>
<evidence type="ECO:0000256" key="2">
    <source>
        <dbReference type="SAM" id="SignalP"/>
    </source>
</evidence>
<protein>
    <submittedName>
        <fullName evidence="3">Uncharacterized protein</fullName>
    </submittedName>
</protein>
<evidence type="ECO:0000256" key="1">
    <source>
        <dbReference type="SAM" id="MobiDB-lite"/>
    </source>
</evidence>
<proteinExistence type="predicted"/>
<keyword evidence="2" id="KW-0732">Signal</keyword>
<name>A0A6H5H2M2_9HEMI</name>
<feature type="signal peptide" evidence="2">
    <location>
        <begin position="1"/>
        <end position="21"/>
    </location>
</feature>